<evidence type="ECO:0000256" key="3">
    <source>
        <dbReference type="SAM" id="Coils"/>
    </source>
</evidence>
<evidence type="ECO:0000313" key="4">
    <source>
        <dbReference type="EMBL" id="KAF3455848.1"/>
    </source>
</evidence>
<dbReference type="EMBL" id="VOIH02000001">
    <property type="protein sequence ID" value="KAF3455848.1"/>
    <property type="molecule type" value="Genomic_DNA"/>
</dbReference>
<evidence type="ECO:0000256" key="1">
    <source>
        <dbReference type="ARBA" id="ARBA00001478"/>
    </source>
</evidence>
<protein>
    <recommendedName>
        <fullName evidence="2">starch synthase</fullName>
        <ecNumber evidence="2">2.4.1.21</ecNumber>
    </recommendedName>
</protein>
<accession>A0A8K0HQQ3</accession>
<feature type="coiled-coil region" evidence="3">
    <location>
        <begin position="31"/>
        <end position="72"/>
    </location>
</feature>
<name>A0A8K0HQQ3_9ROSA</name>
<comment type="catalytic activity">
    <reaction evidence="1">
        <text>[(1-&gt;4)-alpha-D-glucosyl](n) + ADP-alpha-D-glucose = [(1-&gt;4)-alpha-D-glucosyl](n+1) + ADP + H(+)</text>
        <dbReference type="Rhea" id="RHEA:18189"/>
        <dbReference type="Rhea" id="RHEA-COMP:9584"/>
        <dbReference type="Rhea" id="RHEA-COMP:9587"/>
        <dbReference type="ChEBI" id="CHEBI:15378"/>
        <dbReference type="ChEBI" id="CHEBI:15444"/>
        <dbReference type="ChEBI" id="CHEBI:57498"/>
        <dbReference type="ChEBI" id="CHEBI:456216"/>
        <dbReference type="EC" id="2.4.1.21"/>
    </reaction>
</comment>
<dbReference type="Proteomes" id="UP000796880">
    <property type="component" value="Unassembled WGS sequence"/>
</dbReference>
<evidence type="ECO:0000313" key="5">
    <source>
        <dbReference type="Proteomes" id="UP000796880"/>
    </source>
</evidence>
<reference evidence="4" key="1">
    <citation type="submission" date="2020-03" db="EMBL/GenBank/DDBJ databases">
        <title>A high-quality chromosome-level genome assembly of a woody plant with both climbing and erect habits, Rhamnella rubrinervis.</title>
        <authorList>
            <person name="Lu Z."/>
            <person name="Yang Y."/>
            <person name="Zhu X."/>
            <person name="Sun Y."/>
        </authorList>
    </citation>
    <scope>NUCLEOTIDE SEQUENCE</scope>
    <source>
        <strain evidence="4">BYM</strain>
        <tissue evidence="4">Leaf</tissue>
    </source>
</reference>
<dbReference type="AlphaFoldDB" id="A0A8K0HQQ3"/>
<dbReference type="PANTHER" id="PTHR46083:SF2">
    <property type="entry name" value="STARCH SYNTHASE 4, CHLOROPLASTIC_AMYLOPLASTIC-RELATED"/>
    <property type="match status" value="1"/>
</dbReference>
<dbReference type="Gene3D" id="3.40.50.2000">
    <property type="entry name" value="Glycogen Phosphorylase B"/>
    <property type="match status" value="1"/>
</dbReference>
<gene>
    <name evidence="4" type="ORF">FNV43_RR00490</name>
</gene>
<dbReference type="SUPFAM" id="SSF53756">
    <property type="entry name" value="UDP-Glycosyltransferase/glycogen phosphorylase"/>
    <property type="match status" value="1"/>
</dbReference>
<evidence type="ECO:0000256" key="2">
    <source>
        <dbReference type="ARBA" id="ARBA00012588"/>
    </source>
</evidence>
<keyword evidence="5" id="KW-1185">Reference proteome</keyword>
<dbReference type="PANTHER" id="PTHR46083">
    <property type="match status" value="1"/>
</dbReference>
<sequence>MMDRITLCVVPPKSGYVQGFGPGPKPISRTLRLSEQRRKEAEDRAKSAEERNEELTKQIEELKARQDRIEDSLFQRIRVDVQAHFQQERLNVDTPSWMHGETFNGQNSANDVQGKTENKEAIRRDLGLSSADVRKPLVGCITRLVPQKGVHLIRHAIYRTLELGGQFVLFGSSPVPDSQLKLVYDKVLLLIWTCRDNSTEIQRGANAEGVKQVFGSSMGKLDLILKVEVDEVRTELAKQVASHMDWLASHMD</sequence>
<comment type="caution">
    <text evidence="4">The sequence shown here is derived from an EMBL/GenBank/DDBJ whole genome shotgun (WGS) entry which is preliminary data.</text>
</comment>
<dbReference type="OrthoDB" id="2018403at2759"/>
<organism evidence="4 5">
    <name type="scientific">Rhamnella rubrinervis</name>
    <dbReference type="NCBI Taxonomy" id="2594499"/>
    <lineage>
        <taxon>Eukaryota</taxon>
        <taxon>Viridiplantae</taxon>
        <taxon>Streptophyta</taxon>
        <taxon>Embryophyta</taxon>
        <taxon>Tracheophyta</taxon>
        <taxon>Spermatophyta</taxon>
        <taxon>Magnoliopsida</taxon>
        <taxon>eudicotyledons</taxon>
        <taxon>Gunneridae</taxon>
        <taxon>Pentapetalae</taxon>
        <taxon>rosids</taxon>
        <taxon>fabids</taxon>
        <taxon>Rosales</taxon>
        <taxon>Rhamnaceae</taxon>
        <taxon>rhamnoid group</taxon>
        <taxon>Rhamneae</taxon>
        <taxon>Rhamnella</taxon>
    </lineage>
</organism>
<dbReference type="GO" id="GO:0009011">
    <property type="term" value="F:alpha-1,4-glucan glucosyltransferase (ADP-glucose donor) activity"/>
    <property type="evidence" value="ECO:0007669"/>
    <property type="project" value="UniProtKB-EC"/>
</dbReference>
<keyword evidence="3" id="KW-0175">Coiled coil</keyword>
<dbReference type="EC" id="2.4.1.21" evidence="2"/>
<proteinExistence type="predicted"/>